<dbReference type="RefSeq" id="WP_190461940.1">
    <property type="nucleotide sequence ID" value="NZ_JACJPW010000005.1"/>
</dbReference>
<dbReference type="Gene3D" id="3.30.565.10">
    <property type="entry name" value="Histidine kinase-like ATPase, C-terminal domain"/>
    <property type="match status" value="1"/>
</dbReference>
<dbReference type="GO" id="GO:0016301">
    <property type="term" value="F:kinase activity"/>
    <property type="evidence" value="ECO:0007669"/>
    <property type="project" value="UniProtKB-KW"/>
</dbReference>
<keyword evidence="3" id="KW-0129">CBS domain</keyword>
<dbReference type="InterPro" id="IPR011495">
    <property type="entry name" value="Sig_transdc_His_kin_sub2_dim/P"/>
</dbReference>
<keyword evidence="2" id="KW-0418">Kinase</keyword>
<comment type="caution">
    <text evidence="10">The sequence shown here is derived from an EMBL/GenBank/DDBJ whole genome shotgun (WGS) entry which is preliminary data.</text>
</comment>
<dbReference type="InterPro" id="IPR005467">
    <property type="entry name" value="His_kinase_dom"/>
</dbReference>
<feature type="domain" description="PAC" evidence="8">
    <location>
        <begin position="858"/>
        <end position="910"/>
    </location>
</feature>
<dbReference type="Pfam" id="PF01590">
    <property type="entry name" value="GAF"/>
    <property type="match status" value="2"/>
</dbReference>
<dbReference type="PROSITE" id="PS50112">
    <property type="entry name" value="PAS"/>
    <property type="match status" value="3"/>
</dbReference>
<evidence type="ECO:0000313" key="11">
    <source>
        <dbReference type="Proteomes" id="UP000641646"/>
    </source>
</evidence>
<dbReference type="InterPro" id="IPR001610">
    <property type="entry name" value="PAC"/>
</dbReference>
<keyword evidence="11" id="KW-1185">Reference proteome</keyword>
<proteinExistence type="inferred from homology"/>
<dbReference type="CDD" id="cd17774">
    <property type="entry name" value="CBS_two-component_sensor_histidine_kinase_repeat2"/>
    <property type="match status" value="1"/>
</dbReference>
<dbReference type="InterPro" id="IPR016132">
    <property type="entry name" value="Phyto_chromo_attachment"/>
</dbReference>
<protein>
    <submittedName>
        <fullName evidence="10">PAS domain S-box protein</fullName>
    </submittedName>
</protein>
<dbReference type="Pfam" id="PF08447">
    <property type="entry name" value="PAS_3"/>
    <property type="match status" value="1"/>
</dbReference>
<feature type="domain" description="Histidine kinase" evidence="6">
    <location>
        <begin position="1439"/>
        <end position="1530"/>
    </location>
</feature>
<dbReference type="SMART" id="SM00086">
    <property type="entry name" value="PAC"/>
    <property type="match status" value="4"/>
</dbReference>
<dbReference type="Gene3D" id="3.30.450.20">
    <property type="entry name" value="PAS domain"/>
    <property type="match status" value="5"/>
</dbReference>
<feature type="domain" description="PAS" evidence="7">
    <location>
        <begin position="907"/>
        <end position="978"/>
    </location>
</feature>
<dbReference type="SMART" id="SM00091">
    <property type="entry name" value="PAS"/>
    <property type="match status" value="5"/>
</dbReference>
<feature type="domain" description="CBS" evidence="9">
    <location>
        <begin position="237"/>
        <end position="295"/>
    </location>
</feature>
<dbReference type="CDD" id="cd04620">
    <property type="entry name" value="CBS_two-component_sensor_histidine_kinase_repeat1"/>
    <property type="match status" value="1"/>
</dbReference>
<dbReference type="SUPFAM" id="SSF55874">
    <property type="entry name" value="ATPase domain of HSP90 chaperone/DNA topoisomerase II/histidine kinase"/>
    <property type="match status" value="1"/>
</dbReference>
<dbReference type="PROSITE" id="PS50046">
    <property type="entry name" value="PHYTOCHROME_2"/>
    <property type="match status" value="2"/>
</dbReference>
<sequence>MSENVLPLYSPHLNQVLDPSPLIVSPNALLLDVLVQMSQVRGSLCMLAKSEATTGLNSNGTSCVLVMEESRLVGVFTERDLVKLTVSRRSFKGVTIAQVMTHPVITLIQDKKSFDVFTAIAMMRQHRIRHLPILDTGGKLLGVVTSESLRQALQPSNLFRIRQVAEVMTRQVIAAPTTASVLELAELMASHRVSCVVIYHPTNEKQLKPLGIVTEGDILQFQVLELDLAKIQAQTVMSTPLFCLTPQDSLWTAHQEMLSRRVQRLVVVGEVGELVGIVTQTTLLRSLDPLEMYRVVQTLHQSVSQLEAEKIELLKNRNIELEKQVQERTAQVRQQAEGERLLRSIASRIRQSLKLEDILNSTVTEVRQILKCDRVMIYHFLPNMNGRVVAESVDFCWTAAIEKQIEDTCFINGEATKYIQGKQWSCQNIYTANLTPCHLELLENLQVKSNLVVPILIADNLWGLLIAHQCSHPREWQAFELELLDQLSVQIAISIQQSKALEKAEIELAERIRTEEALRQSEQRYATLTKAAPVGIFCTDMQGNCTYVNERCCEIMGVTADELLTKGWANRLHPEDRDRVLKEWDSAIKQKKPFRAEYRFICPNGTITWVLGQAIAEKQNNQQDFIYVGTITDISDRKHAESALQTLNEELENKVQERTKELAFQKFALDQAAIVSITDEQGFITYVNNKFCEIYRYSQTELITNTHNVVSSGYHSKSFFKQMWQTIASGKVWQGEIKNQDKNGNNHWVYTTIVPSKNDLGKPYQYLSIGFDITQRKQAEEALSLSEVRFRSLFEAAADFIHVVDLDGLIWQTNPASIQESGYAEIELIGHRIDRFFTPCSQKVFAEMFPNLLQTGTQRLEVEFIRKDGTITMMDLSSSVARDENGQFAYIVIIQRDISDRKQTEQSLKRQLAAIEAAMDGIAILDENSQYSYLNQAHAEMFGYRNATELLGKNWQELYYPREIANFQKEVFPALGNTGKFQGEATAKRKDGSTFDEEVSLTLIEGVGLICVCRDITQRKQAEALLAKRDRYLTALVEVQRQLLASPVDNETYNLILSNLGQVCDVSRIYIFENHQDAIGRLLTSQRAEWCAEEIEPQIDNPALQNFPLDQLSPNWLSALSKGDIIEGTVTEFPEPERQILADKGILSILILPLIVNGEFFGFIGFDNCRQARVWEPLEISILSSAATAISIAKESQMAEEALQQAKGKLQAVLDTVPGFVSWISSDLKYLGVNRHLSDTFKLPVENFIGQPIGFLENSREFVQFINQFFAMSNPTNSQTISIETNGQERSYLVVAQKYDGDRACVSVGLDITERKNAEEQIKASLKEKEVLLKEIHHRVKNNLQIISSMIDLQSQFIDSPEMMNIFLDSQSRIQSMALIHEQLYQSKDLAKIDFCDYVANLVDNLFSSYGVDRELIKYIIDIDNVCLNLDTSIPCGLIINELVSNALKHAFPYGREGEIWVELYLDEQNHIILNVSDNGIGFPENLNFQKIETSLGLQLVCTLTKQLKGNIELDRNNGTRFKLTLSELKYRRKN</sequence>
<dbReference type="InterPro" id="IPR000644">
    <property type="entry name" value="CBS_dom"/>
</dbReference>
<feature type="domain" description="CBS" evidence="9">
    <location>
        <begin position="168"/>
        <end position="228"/>
    </location>
</feature>
<evidence type="ECO:0000259" key="5">
    <source>
        <dbReference type="PROSITE" id="PS50046"/>
    </source>
</evidence>
<dbReference type="PANTHER" id="PTHR43065:SF23">
    <property type="entry name" value="SENSOR HISTIDINE KINASE PDTAS"/>
    <property type="match status" value="1"/>
</dbReference>
<keyword evidence="4" id="KW-0175">Coiled coil</keyword>
<dbReference type="Pfam" id="PF07568">
    <property type="entry name" value="HisKA_2"/>
    <property type="match status" value="1"/>
</dbReference>
<evidence type="ECO:0000256" key="1">
    <source>
        <dbReference type="ARBA" id="ARBA00006402"/>
    </source>
</evidence>
<dbReference type="InterPro" id="IPR029016">
    <property type="entry name" value="GAF-like_dom_sf"/>
</dbReference>
<dbReference type="Pfam" id="PF00571">
    <property type="entry name" value="CBS"/>
    <property type="match status" value="4"/>
</dbReference>
<dbReference type="InterPro" id="IPR003594">
    <property type="entry name" value="HATPase_dom"/>
</dbReference>
<feature type="domain" description="CBS" evidence="9">
    <location>
        <begin position="17"/>
        <end position="91"/>
    </location>
</feature>
<dbReference type="NCBIfam" id="TIGR00229">
    <property type="entry name" value="sensory_box"/>
    <property type="match status" value="4"/>
</dbReference>
<feature type="domain" description="PAC" evidence="8">
    <location>
        <begin position="594"/>
        <end position="646"/>
    </location>
</feature>
<gene>
    <name evidence="10" type="ORF">H6G03_02990</name>
</gene>
<evidence type="ECO:0000256" key="4">
    <source>
        <dbReference type="SAM" id="Coils"/>
    </source>
</evidence>
<dbReference type="PROSITE" id="PS50113">
    <property type="entry name" value="PAC"/>
    <property type="match status" value="3"/>
</dbReference>
<dbReference type="Proteomes" id="UP000641646">
    <property type="component" value="Unassembled WGS sequence"/>
</dbReference>
<feature type="domain" description="PAS" evidence="7">
    <location>
        <begin position="521"/>
        <end position="591"/>
    </location>
</feature>
<dbReference type="SMART" id="SM00116">
    <property type="entry name" value="CBS"/>
    <property type="match status" value="4"/>
</dbReference>
<dbReference type="InterPro" id="IPR003018">
    <property type="entry name" value="GAF"/>
</dbReference>
<evidence type="ECO:0000259" key="9">
    <source>
        <dbReference type="PROSITE" id="PS51371"/>
    </source>
</evidence>
<evidence type="ECO:0000256" key="2">
    <source>
        <dbReference type="ARBA" id="ARBA00022777"/>
    </source>
</evidence>
<dbReference type="SMART" id="SM00387">
    <property type="entry name" value="HATPase_c"/>
    <property type="match status" value="1"/>
</dbReference>
<dbReference type="Pfam" id="PF13426">
    <property type="entry name" value="PAS_9"/>
    <property type="match status" value="4"/>
</dbReference>
<dbReference type="Gene3D" id="3.10.580.10">
    <property type="entry name" value="CBS-domain"/>
    <property type="match status" value="2"/>
</dbReference>
<comment type="similarity">
    <text evidence="1">In the N-terminal section; belongs to the phytochrome family.</text>
</comment>
<feature type="domain" description="CBS" evidence="9">
    <location>
        <begin position="100"/>
        <end position="161"/>
    </location>
</feature>
<feature type="coiled-coil region" evidence="4">
    <location>
        <begin position="296"/>
        <end position="331"/>
    </location>
</feature>
<dbReference type="EMBL" id="JACJPW010000005">
    <property type="protein sequence ID" value="MBD2180090.1"/>
    <property type="molecule type" value="Genomic_DNA"/>
</dbReference>
<feature type="domain" description="PAC" evidence="8">
    <location>
        <begin position="733"/>
        <end position="785"/>
    </location>
</feature>
<evidence type="ECO:0000259" key="7">
    <source>
        <dbReference type="PROSITE" id="PS50112"/>
    </source>
</evidence>
<feature type="domain" description="Phytochrome chromophore attachment site" evidence="5">
    <location>
        <begin position="1050"/>
        <end position="1189"/>
    </location>
</feature>
<evidence type="ECO:0000259" key="6">
    <source>
        <dbReference type="PROSITE" id="PS50109"/>
    </source>
</evidence>
<evidence type="ECO:0000256" key="3">
    <source>
        <dbReference type="PROSITE-ProRule" id="PRU00703"/>
    </source>
</evidence>
<name>A0A926VAR6_9CYAN</name>
<dbReference type="Gene3D" id="3.30.450.40">
    <property type="match status" value="2"/>
</dbReference>
<dbReference type="SUPFAM" id="SSF54631">
    <property type="entry name" value="CBS-domain pair"/>
    <property type="match status" value="2"/>
</dbReference>
<dbReference type="PROSITE" id="PS51371">
    <property type="entry name" value="CBS"/>
    <property type="match status" value="4"/>
</dbReference>
<keyword evidence="2" id="KW-0808">Transferase</keyword>
<evidence type="ECO:0000259" key="8">
    <source>
        <dbReference type="PROSITE" id="PS50113"/>
    </source>
</evidence>
<dbReference type="InterPro" id="IPR000014">
    <property type="entry name" value="PAS"/>
</dbReference>
<accession>A0A926VAR6</accession>
<organism evidence="10 11">
    <name type="scientific">Aerosakkonema funiforme FACHB-1375</name>
    <dbReference type="NCBI Taxonomy" id="2949571"/>
    <lineage>
        <taxon>Bacteria</taxon>
        <taxon>Bacillati</taxon>
        <taxon>Cyanobacteriota</taxon>
        <taxon>Cyanophyceae</taxon>
        <taxon>Oscillatoriophycideae</taxon>
        <taxon>Aerosakkonematales</taxon>
        <taxon>Aerosakkonemataceae</taxon>
        <taxon>Aerosakkonema</taxon>
    </lineage>
</organism>
<dbReference type="InterPro" id="IPR000700">
    <property type="entry name" value="PAS-assoc_C"/>
</dbReference>
<dbReference type="PROSITE" id="PS50109">
    <property type="entry name" value="HIS_KIN"/>
    <property type="match status" value="1"/>
</dbReference>
<dbReference type="InterPro" id="IPR035965">
    <property type="entry name" value="PAS-like_dom_sf"/>
</dbReference>
<dbReference type="InterPro" id="IPR036890">
    <property type="entry name" value="HATPase_C_sf"/>
</dbReference>
<feature type="domain" description="Phytochrome chromophore attachment site" evidence="5">
    <location>
        <begin position="354"/>
        <end position="490"/>
    </location>
</feature>
<dbReference type="Pfam" id="PF02518">
    <property type="entry name" value="HATPase_c"/>
    <property type="match status" value="1"/>
</dbReference>
<reference evidence="10" key="2">
    <citation type="submission" date="2020-08" db="EMBL/GenBank/DDBJ databases">
        <authorList>
            <person name="Chen M."/>
            <person name="Teng W."/>
            <person name="Zhao L."/>
            <person name="Hu C."/>
            <person name="Zhou Y."/>
            <person name="Han B."/>
            <person name="Song L."/>
            <person name="Shu W."/>
        </authorList>
    </citation>
    <scope>NUCLEOTIDE SEQUENCE</scope>
    <source>
        <strain evidence="10">FACHB-1375</strain>
    </source>
</reference>
<dbReference type="InterPro" id="IPR013655">
    <property type="entry name" value="PAS_fold_3"/>
</dbReference>
<dbReference type="CDD" id="cd00130">
    <property type="entry name" value="PAS"/>
    <property type="match status" value="4"/>
</dbReference>
<feature type="domain" description="PAS" evidence="7">
    <location>
        <begin position="786"/>
        <end position="856"/>
    </location>
</feature>
<dbReference type="SMART" id="SM00065">
    <property type="entry name" value="GAF"/>
    <property type="match status" value="2"/>
</dbReference>
<dbReference type="SUPFAM" id="SSF55785">
    <property type="entry name" value="PYP-like sensor domain (PAS domain)"/>
    <property type="match status" value="5"/>
</dbReference>
<evidence type="ECO:0000313" key="10">
    <source>
        <dbReference type="EMBL" id="MBD2180090.1"/>
    </source>
</evidence>
<reference evidence="10" key="1">
    <citation type="journal article" date="2015" name="ISME J.">
        <title>Draft Genome Sequence of Streptomyces incarnatus NRRL8089, which Produces the Nucleoside Antibiotic Sinefungin.</title>
        <authorList>
            <person name="Oshima K."/>
            <person name="Hattori M."/>
            <person name="Shimizu H."/>
            <person name="Fukuda K."/>
            <person name="Nemoto M."/>
            <person name="Inagaki K."/>
            <person name="Tamura T."/>
        </authorList>
    </citation>
    <scope>NUCLEOTIDE SEQUENCE</scope>
    <source>
        <strain evidence="10">FACHB-1375</strain>
    </source>
</reference>
<dbReference type="InterPro" id="IPR046342">
    <property type="entry name" value="CBS_dom_sf"/>
</dbReference>
<dbReference type="PANTHER" id="PTHR43065">
    <property type="entry name" value="SENSOR HISTIDINE KINASE"/>
    <property type="match status" value="1"/>
</dbReference>
<dbReference type="SUPFAM" id="SSF55781">
    <property type="entry name" value="GAF domain-like"/>
    <property type="match status" value="2"/>
</dbReference>